<dbReference type="EMBL" id="FMWD01000011">
    <property type="protein sequence ID" value="SCZ66329.1"/>
    <property type="molecule type" value="Genomic_DNA"/>
</dbReference>
<sequence>MSERVGAPHVGAPDPEKRNSPIVEETAEDFEVVEQELGEAPVCYFNGKNYADKSMVCSGDELLRCERGQWLRLGSCDPDNP</sequence>
<dbReference type="RefSeq" id="WP_092998689.1">
    <property type="nucleotide sequence ID" value="NZ_FMWD01000011.1"/>
</dbReference>
<proteinExistence type="predicted"/>
<name>A0A1G5QZ15_9GAMM</name>
<dbReference type="AlphaFoldDB" id="A0A1G5QZ15"/>
<feature type="region of interest" description="Disordered" evidence="1">
    <location>
        <begin position="1"/>
        <end position="21"/>
    </location>
</feature>
<evidence type="ECO:0000256" key="1">
    <source>
        <dbReference type="SAM" id="MobiDB-lite"/>
    </source>
</evidence>
<dbReference type="Proteomes" id="UP000199648">
    <property type="component" value="Unassembled WGS sequence"/>
</dbReference>
<evidence type="ECO:0000313" key="2">
    <source>
        <dbReference type="EMBL" id="SCZ66329.1"/>
    </source>
</evidence>
<evidence type="ECO:0000313" key="3">
    <source>
        <dbReference type="Proteomes" id="UP000199648"/>
    </source>
</evidence>
<protein>
    <recommendedName>
        <fullName evidence="4">DUF1496 domain-containing protein</fullName>
    </recommendedName>
</protein>
<keyword evidence="3" id="KW-1185">Reference proteome</keyword>
<gene>
    <name evidence="2" type="ORF">SAMN03097708_02948</name>
</gene>
<organism evidence="2 3">
    <name type="scientific">Thiohalomonas denitrificans</name>
    <dbReference type="NCBI Taxonomy" id="415747"/>
    <lineage>
        <taxon>Bacteria</taxon>
        <taxon>Pseudomonadati</taxon>
        <taxon>Pseudomonadota</taxon>
        <taxon>Gammaproteobacteria</taxon>
        <taxon>Thiohalomonadales</taxon>
        <taxon>Thiohalomonadaceae</taxon>
        <taxon>Thiohalomonas</taxon>
    </lineage>
</organism>
<accession>A0A1G5QZ15</accession>
<dbReference type="OrthoDB" id="5784855at2"/>
<evidence type="ECO:0008006" key="4">
    <source>
        <dbReference type="Google" id="ProtNLM"/>
    </source>
</evidence>
<reference evidence="2 3" key="1">
    <citation type="submission" date="2016-10" db="EMBL/GenBank/DDBJ databases">
        <authorList>
            <person name="de Groot N.N."/>
        </authorList>
    </citation>
    <scope>NUCLEOTIDE SEQUENCE [LARGE SCALE GENOMIC DNA]</scope>
    <source>
        <strain evidence="2 3">HLD2</strain>
    </source>
</reference>